<accession>A0A1I7RL65</accession>
<evidence type="ECO:0000256" key="1">
    <source>
        <dbReference type="ARBA" id="ARBA00022448"/>
    </source>
</evidence>
<dbReference type="PANTHER" id="PTHR13258">
    <property type="entry name" value="SYNDETIN"/>
    <property type="match status" value="1"/>
</dbReference>
<dbReference type="GO" id="GO:0000149">
    <property type="term" value="F:SNARE binding"/>
    <property type="evidence" value="ECO:0007669"/>
    <property type="project" value="TreeGrafter"/>
</dbReference>
<sequence>MRNSVTELAQHEEAHMPATEKAAEEVFDDINRVYFKECGFDAIGFELEKLIGEEIEIDELERERFKLKKQLKVVSNKISALIAQNASAFCTQVQQFEDVRSDAGGMIEVITTIREILQKERISVRNSLAILANNRRQQWLGHLKENILTFNTLIESNQRVKELMSKGDFPSAIRLCVEAKNAADDYKRYDAIRDLSVNLAKRLGSMESHIDDALASMTLGFDEEKYQFVYSAYKMLNKNSGAAQKLLSFFHATLQTSARSVIVEFLSRTTELESLEEMSYDELCSSIPQDFVVECSQELGVVLCKILFIYHRILRYHIEDDKRQLNSYNAVEVGLEGPPIVEKDVFQTVMIEGLFGIFDTAAEKYDRLLAVQDFSHLKVDNFLNVLEMTNRFRRFGKSYFQNAYHNLTGTVDKMMASYFERYHKNRMDELKMFLENEAFALCPVPLQFTFFDLPEFHFLKESTDPFDDNETVNLRKYQRETSELSESLILLNSEPQNPFLPPVKEEDEEIRIEGHTANDGISTSSSEESCYMQDQAGMENSLPNVCNSALNLLKIFGRCIQMTSMLHSVADQVLKSIVQLYEYIFYMVFEFFAKDPANTILEFNFCTPRLQNTMKDIWQRLIQSEEHEHDKYPICYPSQCILRDDRETLYGLSERIVAVESVIFLAKQLELLRPVLDSLLPLNKKSSTLQSFYKTSLSATFDLRDAVYGCVVSKFIDHELVIKKIKQVKWDISEIVDHHSDYIQYISKELAWIKDKIDSFSGLVHISYEIRSVIWTHVAKTLFRTLVQGYSEVSKKCSNEGRALMLLDTEHLNKDIESLSGLKPVPFKNHVEDYVKAYYLQESYLPDWISRHSGEYTSPQINAVLSHVSRAGKSRIMNIIEGKILEN</sequence>
<keyword evidence="2" id="KW-0653">Protein transport</keyword>
<evidence type="ECO:0000259" key="6">
    <source>
        <dbReference type="Pfam" id="PF10475"/>
    </source>
</evidence>
<dbReference type="GO" id="GO:1990745">
    <property type="term" value="C:EARP complex"/>
    <property type="evidence" value="ECO:0007669"/>
    <property type="project" value="InterPro"/>
</dbReference>
<gene>
    <name evidence="7" type="ORF">BXYJ_LOCUS1160</name>
</gene>
<dbReference type="InterPro" id="IPR040047">
    <property type="entry name" value="VPS50"/>
</dbReference>
<evidence type="ECO:0000256" key="3">
    <source>
        <dbReference type="ARBA" id="ARBA00023054"/>
    </source>
</evidence>
<evidence type="ECO:0000313" key="7">
    <source>
        <dbReference type="EMBL" id="CAD5208924.1"/>
    </source>
</evidence>
<dbReference type="OrthoDB" id="10263345at2759"/>
<keyword evidence="9" id="KW-1185">Reference proteome</keyword>
<dbReference type="GO" id="GO:0032456">
    <property type="term" value="P:endocytic recycling"/>
    <property type="evidence" value="ECO:0007669"/>
    <property type="project" value="InterPro"/>
</dbReference>
<feature type="coiled-coil region" evidence="4">
    <location>
        <begin position="50"/>
        <end position="77"/>
    </location>
</feature>
<evidence type="ECO:0000256" key="2">
    <source>
        <dbReference type="ARBA" id="ARBA00022927"/>
    </source>
</evidence>
<dbReference type="GO" id="GO:0015031">
    <property type="term" value="P:protein transport"/>
    <property type="evidence" value="ECO:0007669"/>
    <property type="project" value="UniProtKB-KW"/>
</dbReference>
<keyword evidence="1" id="KW-0813">Transport</keyword>
<dbReference type="EMBL" id="CAJFDI010000001">
    <property type="protein sequence ID" value="CAD5208924.1"/>
    <property type="molecule type" value="Genomic_DNA"/>
</dbReference>
<dbReference type="eggNOG" id="KOG2939">
    <property type="taxonomic scope" value="Eukaryota"/>
</dbReference>
<dbReference type="Proteomes" id="UP000659654">
    <property type="component" value="Unassembled WGS sequence"/>
</dbReference>
<dbReference type="WBParaSite" id="BXY_0145000.1">
    <property type="protein sequence ID" value="BXY_0145000.1"/>
    <property type="gene ID" value="BXY_0145000"/>
</dbReference>
<dbReference type="EMBL" id="CAJFCV020000001">
    <property type="protein sequence ID" value="CAG9083396.1"/>
    <property type="molecule type" value="Genomic_DNA"/>
</dbReference>
<proteinExistence type="predicted"/>
<dbReference type="Proteomes" id="UP000095284">
    <property type="component" value="Unplaced"/>
</dbReference>
<reference evidence="10" key="1">
    <citation type="submission" date="2016-11" db="UniProtKB">
        <authorList>
            <consortium name="WormBaseParasite"/>
        </authorList>
    </citation>
    <scope>IDENTIFICATION</scope>
</reference>
<evidence type="ECO:0000313" key="8">
    <source>
        <dbReference type="Proteomes" id="UP000095284"/>
    </source>
</evidence>
<feature type="domain" description="Vacuolar protein sorting-associated protein 54 N-terminal" evidence="6">
    <location>
        <begin position="28"/>
        <end position="316"/>
    </location>
</feature>
<keyword evidence="3 4" id="KW-0175">Coiled coil</keyword>
<feature type="domain" description="Syndetin C-terminal" evidence="5">
    <location>
        <begin position="649"/>
        <end position="881"/>
    </location>
</feature>
<dbReference type="InterPro" id="IPR019515">
    <property type="entry name" value="VPS54_N"/>
</dbReference>
<reference evidence="7" key="2">
    <citation type="submission" date="2020-09" db="EMBL/GenBank/DDBJ databases">
        <authorList>
            <person name="Kikuchi T."/>
        </authorList>
    </citation>
    <scope>NUCLEOTIDE SEQUENCE</scope>
    <source>
        <strain evidence="7">Ka4C1</strain>
    </source>
</reference>
<dbReference type="GO" id="GO:0005829">
    <property type="term" value="C:cytosol"/>
    <property type="evidence" value="ECO:0007669"/>
    <property type="project" value="GOC"/>
</dbReference>
<dbReference type="AlphaFoldDB" id="A0A1I7RL65"/>
<dbReference type="InterPro" id="IPR019514">
    <property type="entry name" value="Syndetin_C"/>
</dbReference>
<evidence type="ECO:0000259" key="5">
    <source>
        <dbReference type="Pfam" id="PF10474"/>
    </source>
</evidence>
<dbReference type="Proteomes" id="UP000582659">
    <property type="component" value="Unassembled WGS sequence"/>
</dbReference>
<dbReference type="Pfam" id="PF10474">
    <property type="entry name" value="Syndetin_C"/>
    <property type="match status" value="1"/>
</dbReference>
<evidence type="ECO:0000256" key="4">
    <source>
        <dbReference type="SAM" id="Coils"/>
    </source>
</evidence>
<dbReference type="PANTHER" id="PTHR13258:SF0">
    <property type="entry name" value="SYNDETIN"/>
    <property type="match status" value="1"/>
</dbReference>
<dbReference type="SMR" id="A0A1I7RL65"/>
<evidence type="ECO:0000313" key="10">
    <source>
        <dbReference type="WBParaSite" id="BXY_0145000.1"/>
    </source>
</evidence>
<protein>
    <submittedName>
        <fullName evidence="7">(pine wood nematode) hypothetical protein</fullName>
    </submittedName>
</protein>
<dbReference type="GO" id="GO:0042147">
    <property type="term" value="P:retrograde transport, endosome to Golgi"/>
    <property type="evidence" value="ECO:0007669"/>
    <property type="project" value="InterPro"/>
</dbReference>
<organism evidence="8 10">
    <name type="scientific">Bursaphelenchus xylophilus</name>
    <name type="common">Pinewood nematode worm</name>
    <name type="synonym">Aphelenchoides xylophilus</name>
    <dbReference type="NCBI Taxonomy" id="6326"/>
    <lineage>
        <taxon>Eukaryota</taxon>
        <taxon>Metazoa</taxon>
        <taxon>Ecdysozoa</taxon>
        <taxon>Nematoda</taxon>
        <taxon>Chromadorea</taxon>
        <taxon>Rhabditida</taxon>
        <taxon>Tylenchina</taxon>
        <taxon>Tylenchomorpha</taxon>
        <taxon>Aphelenchoidea</taxon>
        <taxon>Aphelenchoididae</taxon>
        <taxon>Bursaphelenchus</taxon>
    </lineage>
</organism>
<name>A0A1I7RL65_BURXY</name>
<dbReference type="Pfam" id="PF10475">
    <property type="entry name" value="Vps54_N"/>
    <property type="match status" value="1"/>
</dbReference>
<evidence type="ECO:0000313" key="9">
    <source>
        <dbReference type="Proteomes" id="UP000659654"/>
    </source>
</evidence>